<dbReference type="Proteomes" id="UP001152484">
    <property type="component" value="Unassembled WGS sequence"/>
</dbReference>
<feature type="repeat" description="PPR" evidence="2">
    <location>
        <begin position="253"/>
        <end position="287"/>
    </location>
</feature>
<dbReference type="Pfam" id="PF20431">
    <property type="entry name" value="E_motif"/>
    <property type="match status" value="1"/>
</dbReference>
<feature type="repeat" description="PPR" evidence="2">
    <location>
        <begin position="152"/>
        <end position="186"/>
    </location>
</feature>
<dbReference type="FunFam" id="1.25.40.10:FF:001383">
    <property type="entry name" value="Pentatricopeptide repeat-containing protein mitochondrial"/>
    <property type="match status" value="1"/>
</dbReference>
<dbReference type="PROSITE" id="PS51375">
    <property type="entry name" value="PPR"/>
    <property type="match status" value="5"/>
</dbReference>
<gene>
    <name evidence="3" type="ORF">CEURO_LOCUS4689</name>
</gene>
<dbReference type="InterPro" id="IPR002885">
    <property type="entry name" value="PPR_rpt"/>
</dbReference>
<dbReference type="SUPFAM" id="SSF48452">
    <property type="entry name" value="TPR-like"/>
    <property type="match status" value="2"/>
</dbReference>
<keyword evidence="4" id="KW-1185">Reference proteome</keyword>
<evidence type="ECO:0000256" key="1">
    <source>
        <dbReference type="ARBA" id="ARBA00022737"/>
    </source>
</evidence>
<evidence type="ECO:0000313" key="4">
    <source>
        <dbReference type="Proteomes" id="UP001152484"/>
    </source>
</evidence>
<evidence type="ECO:0000313" key="3">
    <source>
        <dbReference type="EMBL" id="CAH9073195.1"/>
    </source>
</evidence>
<organism evidence="3 4">
    <name type="scientific">Cuscuta europaea</name>
    <name type="common">European dodder</name>
    <dbReference type="NCBI Taxonomy" id="41803"/>
    <lineage>
        <taxon>Eukaryota</taxon>
        <taxon>Viridiplantae</taxon>
        <taxon>Streptophyta</taxon>
        <taxon>Embryophyta</taxon>
        <taxon>Tracheophyta</taxon>
        <taxon>Spermatophyta</taxon>
        <taxon>Magnoliopsida</taxon>
        <taxon>eudicotyledons</taxon>
        <taxon>Gunneridae</taxon>
        <taxon>Pentapetalae</taxon>
        <taxon>asterids</taxon>
        <taxon>lamiids</taxon>
        <taxon>Solanales</taxon>
        <taxon>Convolvulaceae</taxon>
        <taxon>Cuscuteae</taxon>
        <taxon>Cuscuta</taxon>
        <taxon>Cuscuta subgen. Cuscuta</taxon>
    </lineage>
</organism>
<evidence type="ECO:0000256" key="2">
    <source>
        <dbReference type="PROSITE-ProRule" id="PRU00708"/>
    </source>
</evidence>
<dbReference type="GO" id="GO:0009451">
    <property type="term" value="P:RNA modification"/>
    <property type="evidence" value="ECO:0007669"/>
    <property type="project" value="InterPro"/>
</dbReference>
<dbReference type="Pfam" id="PF01535">
    <property type="entry name" value="PPR"/>
    <property type="match status" value="8"/>
</dbReference>
<evidence type="ECO:0008006" key="5">
    <source>
        <dbReference type="Google" id="ProtNLM"/>
    </source>
</evidence>
<dbReference type="InterPro" id="IPR011990">
    <property type="entry name" value="TPR-like_helical_dom_sf"/>
</dbReference>
<dbReference type="EMBL" id="CAMAPE010000008">
    <property type="protein sequence ID" value="CAH9073195.1"/>
    <property type="molecule type" value="Genomic_DNA"/>
</dbReference>
<dbReference type="PANTHER" id="PTHR47926">
    <property type="entry name" value="PENTATRICOPEPTIDE REPEAT-CONTAINING PROTEIN"/>
    <property type="match status" value="1"/>
</dbReference>
<feature type="repeat" description="PPR" evidence="2">
    <location>
        <begin position="354"/>
        <end position="388"/>
    </location>
</feature>
<dbReference type="PANTHER" id="PTHR47926:SF487">
    <property type="entry name" value="REPEAT (TPR)-LIKE SUPERFAMILY PROTEIN, PUTATIVE-RELATED"/>
    <property type="match status" value="1"/>
</dbReference>
<dbReference type="InterPro" id="IPR046960">
    <property type="entry name" value="PPR_At4g14850-like_plant"/>
</dbReference>
<dbReference type="GO" id="GO:0003723">
    <property type="term" value="F:RNA binding"/>
    <property type="evidence" value="ECO:0007669"/>
    <property type="project" value="InterPro"/>
</dbReference>
<dbReference type="NCBIfam" id="TIGR00756">
    <property type="entry name" value="PPR"/>
    <property type="match status" value="4"/>
</dbReference>
<feature type="repeat" description="PPR" evidence="2">
    <location>
        <begin position="82"/>
        <end position="116"/>
    </location>
</feature>
<dbReference type="InterPro" id="IPR046848">
    <property type="entry name" value="E_motif"/>
</dbReference>
<dbReference type="Gene3D" id="1.25.40.10">
    <property type="entry name" value="Tetratricopeptide repeat domain"/>
    <property type="match status" value="4"/>
</dbReference>
<sequence>MSLPGITAFHHFFNALSEPYTELIGKYAHGQDLRSGKALHAHLIINGLARRTHFASKLISFYAKCKQLEDARKMFDRIPETNARRWIVLAGAYSRQGVYEGVMALFNEMLKSGMHPNKFVLPSVLKACGHLSDRRTGEKLHVVTLKYEFESDAYVVSALIDMYSKCGQVEKAKSIFNRMVKKDLVALNAMVSGLVQHRHEGNALVLIDEMKSIGLKPNLVTYNTLIAGFSQADDRAMVSKLFSTMHDEGIQPDVVSWTSVVSGLVQNFHNREAFHIFKHMLNVGLLPSSATISTLLPACANLANIIHGKEIHGYAVVMGTEKDVYVRSALIDMYTKCGLIHEARTIFHNMSMKNTVTWNSMIFGYANHGFCSEAIDLFEQMAREEEKKMDHLTFTAALTACSHGGMVLYGESVFRKMVEEHGIEPRLEHYACMVDLLGRAGKIEKAYDFIQSMPINPDFFVWGALLGACRQYGNVDIAEVAAKELSKLEPDCAGSGVLLSGLYADVNRWGNVAKMKISIKKRKLKRFPGCSWVEVA</sequence>
<keyword evidence="1" id="KW-0677">Repeat</keyword>
<dbReference type="FunFam" id="1.25.40.10:FF:000090">
    <property type="entry name" value="Pentatricopeptide repeat-containing protein, chloroplastic"/>
    <property type="match status" value="1"/>
</dbReference>
<protein>
    <recommendedName>
        <fullName evidence="5">Pentatricopeptide repeat-containing protein</fullName>
    </recommendedName>
</protein>
<feature type="repeat" description="PPR" evidence="2">
    <location>
        <begin position="218"/>
        <end position="252"/>
    </location>
</feature>
<dbReference type="Pfam" id="PF13041">
    <property type="entry name" value="PPR_2"/>
    <property type="match status" value="1"/>
</dbReference>
<accession>A0A9P0YS54</accession>
<dbReference type="OrthoDB" id="185373at2759"/>
<proteinExistence type="predicted"/>
<comment type="caution">
    <text evidence="3">The sequence shown here is derived from an EMBL/GenBank/DDBJ whole genome shotgun (WGS) entry which is preliminary data.</text>
</comment>
<name>A0A9P0YS54_CUSEU</name>
<dbReference type="AlphaFoldDB" id="A0A9P0YS54"/>
<reference evidence="3" key="1">
    <citation type="submission" date="2022-07" db="EMBL/GenBank/DDBJ databases">
        <authorList>
            <person name="Macas J."/>
            <person name="Novak P."/>
            <person name="Neumann P."/>
        </authorList>
    </citation>
    <scope>NUCLEOTIDE SEQUENCE</scope>
</reference>